<dbReference type="RefSeq" id="WP_219536232.1">
    <property type="nucleotide sequence ID" value="NZ_JAHKRM010000029.1"/>
</dbReference>
<accession>A0ABW4FZZ0</accession>
<dbReference type="EMBL" id="JBHUCM010000003">
    <property type="protein sequence ID" value="MFD1535693.1"/>
    <property type="molecule type" value="Genomic_DNA"/>
</dbReference>
<comment type="caution">
    <text evidence="6">The sequence shown here is derived from an EMBL/GenBank/DDBJ whole genome shotgun (WGS) entry which is preliminary data.</text>
</comment>
<evidence type="ECO:0000256" key="4">
    <source>
        <dbReference type="ARBA" id="ARBA00022840"/>
    </source>
</evidence>
<feature type="domain" description="Protein kinase" evidence="5">
    <location>
        <begin position="15"/>
        <end position="260"/>
    </location>
</feature>
<keyword evidence="6" id="KW-0723">Serine/threonine-protein kinase</keyword>
<gene>
    <name evidence="6" type="ORF">ACFSJ0_01530</name>
</gene>
<evidence type="ECO:0000256" key="3">
    <source>
        <dbReference type="ARBA" id="ARBA00022777"/>
    </source>
</evidence>
<name>A0ABW4FZZ0_9ACTN</name>
<organism evidence="6 7">
    <name type="scientific">Nonomuraea guangzhouensis</name>
    <dbReference type="NCBI Taxonomy" id="1291555"/>
    <lineage>
        <taxon>Bacteria</taxon>
        <taxon>Bacillati</taxon>
        <taxon>Actinomycetota</taxon>
        <taxon>Actinomycetes</taxon>
        <taxon>Streptosporangiales</taxon>
        <taxon>Streptosporangiaceae</taxon>
        <taxon>Nonomuraea</taxon>
    </lineage>
</organism>
<evidence type="ECO:0000256" key="2">
    <source>
        <dbReference type="ARBA" id="ARBA00022741"/>
    </source>
</evidence>
<proteinExistence type="predicted"/>
<dbReference type="PANTHER" id="PTHR43289">
    <property type="entry name" value="MITOGEN-ACTIVATED PROTEIN KINASE KINASE KINASE 20-RELATED"/>
    <property type="match status" value="1"/>
</dbReference>
<keyword evidence="3 6" id="KW-0418">Kinase</keyword>
<dbReference type="InterPro" id="IPR000719">
    <property type="entry name" value="Prot_kinase_dom"/>
</dbReference>
<evidence type="ECO:0000256" key="1">
    <source>
        <dbReference type="ARBA" id="ARBA00022679"/>
    </source>
</evidence>
<reference evidence="7" key="1">
    <citation type="journal article" date="2019" name="Int. J. Syst. Evol. Microbiol.">
        <title>The Global Catalogue of Microorganisms (GCM) 10K type strain sequencing project: providing services to taxonomists for standard genome sequencing and annotation.</title>
        <authorList>
            <consortium name="The Broad Institute Genomics Platform"/>
            <consortium name="The Broad Institute Genome Sequencing Center for Infectious Disease"/>
            <person name="Wu L."/>
            <person name="Ma J."/>
        </authorList>
    </citation>
    <scope>NUCLEOTIDE SEQUENCE [LARGE SCALE GENOMIC DNA]</scope>
    <source>
        <strain evidence="7">CGMCC 1.15399</strain>
    </source>
</reference>
<keyword evidence="1" id="KW-0808">Transferase</keyword>
<keyword evidence="7" id="KW-1185">Reference proteome</keyword>
<dbReference type="PROSITE" id="PS50011">
    <property type="entry name" value="PROTEIN_KINASE_DOM"/>
    <property type="match status" value="1"/>
</dbReference>
<dbReference type="GO" id="GO:0004674">
    <property type="term" value="F:protein serine/threonine kinase activity"/>
    <property type="evidence" value="ECO:0007669"/>
    <property type="project" value="UniProtKB-KW"/>
</dbReference>
<dbReference type="Proteomes" id="UP001597097">
    <property type="component" value="Unassembled WGS sequence"/>
</dbReference>
<evidence type="ECO:0000313" key="7">
    <source>
        <dbReference type="Proteomes" id="UP001597097"/>
    </source>
</evidence>
<dbReference type="CDD" id="cd14014">
    <property type="entry name" value="STKc_PknB_like"/>
    <property type="match status" value="1"/>
</dbReference>
<keyword evidence="4" id="KW-0067">ATP-binding</keyword>
<dbReference type="PANTHER" id="PTHR43289:SF34">
    <property type="entry name" value="SERINE_THREONINE-PROTEIN KINASE YBDM-RELATED"/>
    <property type="match status" value="1"/>
</dbReference>
<evidence type="ECO:0000313" key="6">
    <source>
        <dbReference type="EMBL" id="MFD1535693.1"/>
    </source>
</evidence>
<protein>
    <submittedName>
        <fullName evidence="6">Serine/threonine protein kinase</fullName>
    </submittedName>
</protein>
<evidence type="ECO:0000259" key="5">
    <source>
        <dbReference type="PROSITE" id="PS50011"/>
    </source>
</evidence>
<sequence>MPEVASPRPGDPRRLGEYSIDGPLAGDSVYLARSDTGERVAIKVFRSRSAEVLAAVQKARLPDAYHTVQIIDSGVADGLPYIVMEFVDGDTLERTVAESGPLRGAALHRLAISTMTALVAIHQAGMVHDAFGPDNVLLGPDGPTVINTGVAGAVVATAEDETRRVESLAYLAPEHFAGEPAGPAADMFAWAATMVFAASGRSPFDGGSMSATTNRVLRADPDLDMLDEQLRGVVADCLAKDPGRGTNTFQQLADYRNTVLSPDGTMFAGVYAFPQYAGEDANEVRFTECTTGRQFSVPTVDPSLHVKSPQWSRDGRRLLLTAYSDKDAVGPIVVDVAARRGTLTRIGTPGTGTQPYLWLPDGSGVVRMAGRTQIRAYSLNGTVLRTYPDAAAAVDTDEWFSPSGRRLAAICPGKPAAACLLDTATGRRQARVPLPTGSVLWGWFNEDHLIAYGGGKVDVLDGAGRPVRRLAELETGDKGFWEVHFTRAW</sequence>
<keyword evidence="2" id="KW-0547">Nucleotide-binding</keyword>
<dbReference type="Pfam" id="PF00069">
    <property type="entry name" value="Pkinase"/>
    <property type="match status" value="1"/>
</dbReference>
<dbReference type="SMART" id="SM00220">
    <property type="entry name" value="S_TKc"/>
    <property type="match status" value="1"/>
</dbReference>